<sequence>MKKKGLVYSAVLAVGLSSILAGCGNGEKDGDKTLSVWAMGGEGKLLSEMTEKFEKDNPGLDVKVQAIPWESAHDKLLTAVASGNGPDVLQLGTTWVAEFADAGALLDLTEHMEDYPEFDPENYFEGAQSSMKYDDKVIGIPWYVETRTMYYRTDLLEEVGFPEAPATWDELKDASSKLSESGEDVYGLDIDLNDQVTPFIFAWQNGFEFDAKNPNFSSPEFKGAIDYYTSYFKDGISSPAKGVDIVQAFKDGKKPIFFSGPWMINVLNDQAPDLEGKWAVATMPAQENNISSIGGANFSVFHNTEMVDESLDFISYMNEVDTQLEWMETSNTLPSRLEAWEDPKLADDEMYATFGEQLESSQGAPQIKEWEKIAQELLASIERIVSGGADVDAELKGLDEKAKGMIK</sequence>
<reference evidence="6" key="1">
    <citation type="journal article" date="2019" name="Int. J. Syst. Evol. Microbiol.">
        <title>The Global Catalogue of Microorganisms (GCM) 10K type strain sequencing project: providing services to taxonomists for standard genome sequencing and annotation.</title>
        <authorList>
            <consortium name="The Broad Institute Genomics Platform"/>
            <consortium name="The Broad Institute Genome Sequencing Center for Infectious Disease"/>
            <person name="Wu L."/>
            <person name="Ma J."/>
        </authorList>
    </citation>
    <scope>NUCLEOTIDE SEQUENCE [LARGE SCALE GENOMIC DNA]</scope>
    <source>
        <strain evidence="6">CCUG 54527</strain>
    </source>
</reference>
<organism evidence="5 6">
    <name type="scientific">Paenisporosarcina macmurdoensis</name>
    <dbReference type="NCBI Taxonomy" id="212659"/>
    <lineage>
        <taxon>Bacteria</taxon>
        <taxon>Bacillati</taxon>
        <taxon>Bacillota</taxon>
        <taxon>Bacilli</taxon>
        <taxon>Bacillales</taxon>
        <taxon>Caryophanaceae</taxon>
        <taxon>Paenisporosarcina</taxon>
    </lineage>
</organism>
<dbReference type="InterPro" id="IPR006059">
    <property type="entry name" value="SBP"/>
</dbReference>
<dbReference type="RefSeq" id="WP_377731875.1">
    <property type="nucleotide sequence ID" value="NZ_JBHSRI010000002.1"/>
</dbReference>
<evidence type="ECO:0000313" key="6">
    <source>
        <dbReference type="Proteomes" id="UP001596170"/>
    </source>
</evidence>
<evidence type="ECO:0000256" key="4">
    <source>
        <dbReference type="SAM" id="SignalP"/>
    </source>
</evidence>
<dbReference type="Pfam" id="PF13416">
    <property type="entry name" value="SBP_bac_8"/>
    <property type="match status" value="1"/>
</dbReference>
<dbReference type="EMBL" id="JBHSRI010000002">
    <property type="protein sequence ID" value="MFC6037879.1"/>
    <property type="molecule type" value="Genomic_DNA"/>
</dbReference>
<dbReference type="PROSITE" id="PS51257">
    <property type="entry name" value="PROKAR_LIPOPROTEIN"/>
    <property type="match status" value="1"/>
</dbReference>
<dbReference type="Proteomes" id="UP001596170">
    <property type="component" value="Unassembled WGS sequence"/>
</dbReference>
<accession>A0ABW1L1X6</accession>
<proteinExistence type="inferred from homology"/>
<evidence type="ECO:0000256" key="2">
    <source>
        <dbReference type="ARBA" id="ARBA00022448"/>
    </source>
</evidence>
<keyword evidence="3 4" id="KW-0732">Signal</keyword>
<evidence type="ECO:0000313" key="5">
    <source>
        <dbReference type="EMBL" id="MFC6037879.1"/>
    </source>
</evidence>
<comment type="similarity">
    <text evidence="1">Belongs to the bacterial solute-binding protein 1 family.</text>
</comment>
<dbReference type="PANTHER" id="PTHR30061">
    <property type="entry name" value="MALTOSE-BINDING PERIPLASMIC PROTEIN"/>
    <property type="match status" value="1"/>
</dbReference>
<dbReference type="CDD" id="cd14747">
    <property type="entry name" value="PBP2_MalE"/>
    <property type="match status" value="1"/>
</dbReference>
<dbReference type="Gene3D" id="3.40.190.10">
    <property type="entry name" value="Periplasmic binding protein-like II"/>
    <property type="match status" value="2"/>
</dbReference>
<keyword evidence="6" id="KW-1185">Reference proteome</keyword>
<protein>
    <submittedName>
        <fullName evidence="5">Sugar ABC transporter substrate-binding protein</fullName>
    </submittedName>
</protein>
<gene>
    <name evidence="5" type="ORF">ACFPYN_00300</name>
</gene>
<dbReference type="PANTHER" id="PTHR30061:SF50">
    <property type="entry name" value="MALTOSE_MALTODEXTRIN-BINDING PERIPLASMIC PROTEIN"/>
    <property type="match status" value="1"/>
</dbReference>
<evidence type="ECO:0000256" key="3">
    <source>
        <dbReference type="ARBA" id="ARBA00022729"/>
    </source>
</evidence>
<keyword evidence="2" id="KW-0813">Transport</keyword>
<comment type="caution">
    <text evidence="5">The sequence shown here is derived from an EMBL/GenBank/DDBJ whole genome shotgun (WGS) entry which is preliminary data.</text>
</comment>
<feature type="signal peptide" evidence="4">
    <location>
        <begin position="1"/>
        <end position="23"/>
    </location>
</feature>
<feature type="chain" id="PRO_5046596461" evidence="4">
    <location>
        <begin position="24"/>
        <end position="407"/>
    </location>
</feature>
<evidence type="ECO:0000256" key="1">
    <source>
        <dbReference type="ARBA" id="ARBA00008520"/>
    </source>
</evidence>
<name>A0ABW1L1X6_9BACL</name>
<dbReference type="SUPFAM" id="SSF53850">
    <property type="entry name" value="Periplasmic binding protein-like II"/>
    <property type="match status" value="1"/>
</dbReference>